<dbReference type="InterPro" id="IPR050109">
    <property type="entry name" value="HTH-type_TetR-like_transc_reg"/>
</dbReference>
<reference evidence="1" key="1">
    <citation type="submission" date="2019-07" db="EMBL/GenBank/DDBJ databases">
        <title>Genomic Encyclopedia of Type Strains, Phase IV (KMG-IV): sequencing the most valuable type-strain genomes for metagenomic binning, comparative biology and taxonomic classification.</title>
        <authorList>
            <person name="Goeker M."/>
        </authorList>
    </citation>
    <scope>NUCLEOTIDE SEQUENCE</scope>
    <source>
        <strain evidence="1">DSM 44596</strain>
    </source>
</reference>
<dbReference type="SUPFAM" id="SSF46689">
    <property type="entry name" value="Homeodomain-like"/>
    <property type="match status" value="1"/>
</dbReference>
<dbReference type="GO" id="GO:0000976">
    <property type="term" value="F:transcription cis-regulatory region binding"/>
    <property type="evidence" value="ECO:0007669"/>
    <property type="project" value="TreeGrafter"/>
</dbReference>
<dbReference type="EMBL" id="VNIQ01000012">
    <property type="protein sequence ID" value="TYQ00713.1"/>
    <property type="molecule type" value="Genomic_DNA"/>
</dbReference>
<protein>
    <submittedName>
        <fullName evidence="1">TetR family transcriptional regulator</fullName>
    </submittedName>
</protein>
<dbReference type="PANTHER" id="PTHR30055">
    <property type="entry name" value="HTH-TYPE TRANSCRIPTIONAL REGULATOR RUTR"/>
    <property type="match status" value="1"/>
</dbReference>
<dbReference type="InterPro" id="IPR001647">
    <property type="entry name" value="HTH_TetR"/>
</dbReference>
<name>A0A652YHJ0_NOCGL</name>
<dbReference type="Gene3D" id="1.10.10.60">
    <property type="entry name" value="Homeodomain-like"/>
    <property type="match status" value="1"/>
</dbReference>
<sequence>MRTPVTRERVISAAAELVDSKGPDALVLSQLADTLDVRQSALYKHVDGVDDVQHQLSLLARKLLAQHLRDAAVGLSRDDAVVALADAWREFVRIHPGLYAITDRYPTAPHADLVAAVGEVVDVINRVIAGYGLGEDDSEQAAWSLRSALHGFCVLESQEGHPAGTDPDRVYRRLVELLCAGISRM</sequence>
<dbReference type="InterPro" id="IPR025996">
    <property type="entry name" value="MT1864/Rv1816-like_C"/>
</dbReference>
<dbReference type="GO" id="GO:0003700">
    <property type="term" value="F:DNA-binding transcription factor activity"/>
    <property type="evidence" value="ECO:0007669"/>
    <property type="project" value="TreeGrafter"/>
</dbReference>
<dbReference type="Gene3D" id="1.10.357.10">
    <property type="entry name" value="Tetracycline Repressor, domain 2"/>
    <property type="match status" value="1"/>
</dbReference>
<dbReference type="Pfam" id="PF13305">
    <property type="entry name" value="TetR_C_33"/>
    <property type="match status" value="1"/>
</dbReference>
<dbReference type="AlphaFoldDB" id="A0A652YHJ0"/>
<organism evidence="1">
    <name type="scientific">Nocardia globerula</name>
    <dbReference type="NCBI Taxonomy" id="1818"/>
    <lineage>
        <taxon>Bacteria</taxon>
        <taxon>Bacillati</taxon>
        <taxon>Actinomycetota</taxon>
        <taxon>Actinomycetes</taxon>
        <taxon>Mycobacteriales</taxon>
        <taxon>Nocardiaceae</taxon>
        <taxon>Nocardia</taxon>
    </lineage>
</organism>
<gene>
    <name evidence="1" type="ORF">FNL38_1127</name>
</gene>
<dbReference type="PANTHER" id="PTHR30055:SF151">
    <property type="entry name" value="TRANSCRIPTIONAL REGULATORY PROTEIN"/>
    <property type="match status" value="1"/>
</dbReference>
<evidence type="ECO:0000313" key="1">
    <source>
        <dbReference type="EMBL" id="TYQ00713.1"/>
    </source>
</evidence>
<dbReference type="PROSITE" id="PS50977">
    <property type="entry name" value="HTH_TETR_2"/>
    <property type="match status" value="1"/>
</dbReference>
<comment type="caution">
    <text evidence="1">The sequence shown here is derived from an EMBL/GenBank/DDBJ whole genome shotgun (WGS) entry which is preliminary data.</text>
</comment>
<dbReference type="InterPro" id="IPR036271">
    <property type="entry name" value="Tet_transcr_reg_TetR-rel_C_sf"/>
</dbReference>
<dbReference type="InterPro" id="IPR009057">
    <property type="entry name" value="Homeodomain-like_sf"/>
</dbReference>
<proteinExistence type="predicted"/>
<accession>A0A652YHJ0</accession>
<dbReference type="SUPFAM" id="SSF48498">
    <property type="entry name" value="Tetracyclin repressor-like, C-terminal domain"/>
    <property type="match status" value="1"/>
</dbReference>